<dbReference type="RefSeq" id="XP_038050059.1">
    <property type="nucleotide sequence ID" value="XM_038194131.1"/>
</dbReference>
<keyword evidence="2 5" id="KW-0812">Transmembrane</keyword>
<feature type="transmembrane region" description="Helical" evidence="6">
    <location>
        <begin position="260"/>
        <end position="281"/>
    </location>
</feature>
<dbReference type="GO" id="GO:0004930">
    <property type="term" value="F:G protein-coupled receptor activity"/>
    <property type="evidence" value="ECO:0007669"/>
    <property type="project" value="UniProtKB-KW"/>
</dbReference>
<feature type="transmembrane region" description="Helical" evidence="6">
    <location>
        <begin position="42"/>
        <end position="61"/>
    </location>
</feature>
<dbReference type="OMA" id="LYCYIWE"/>
<dbReference type="Pfam" id="PF00001">
    <property type="entry name" value="7tm_1"/>
    <property type="match status" value="1"/>
</dbReference>
<dbReference type="Gene3D" id="1.20.1070.10">
    <property type="entry name" value="Rhodopsin 7-helix transmembrane proteins"/>
    <property type="match status" value="1"/>
</dbReference>
<dbReference type="SMART" id="SM01381">
    <property type="entry name" value="7TM_GPCR_Srsx"/>
    <property type="match status" value="1"/>
</dbReference>
<feature type="transmembrane region" description="Helical" evidence="6">
    <location>
        <begin position="164"/>
        <end position="187"/>
    </location>
</feature>
<evidence type="ECO:0000256" key="1">
    <source>
        <dbReference type="ARBA" id="ARBA00004370"/>
    </source>
</evidence>
<feature type="transmembrane region" description="Helical" evidence="6">
    <location>
        <begin position="85"/>
        <end position="103"/>
    </location>
</feature>
<dbReference type="PANTHER" id="PTHR45698">
    <property type="entry name" value="TRACE AMINE-ASSOCIATED RECEPTOR 19N-RELATED"/>
    <property type="match status" value="1"/>
</dbReference>
<dbReference type="Proteomes" id="UP000887568">
    <property type="component" value="Unplaced"/>
</dbReference>
<organism evidence="8 9">
    <name type="scientific">Patiria miniata</name>
    <name type="common">Bat star</name>
    <name type="synonym">Asterina miniata</name>
    <dbReference type="NCBI Taxonomy" id="46514"/>
    <lineage>
        <taxon>Eukaryota</taxon>
        <taxon>Metazoa</taxon>
        <taxon>Echinodermata</taxon>
        <taxon>Eleutherozoa</taxon>
        <taxon>Asterozoa</taxon>
        <taxon>Asteroidea</taxon>
        <taxon>Valvatacea</taxon>
        <taxon>Valvatida</taxon>
        <taxon>Asterinidae</taxon>
        <taxon>Patiria</taxon>
    </lineage>
</organism>
<name>A0A913ZF22_PATMI</name>
<dbReference type="InterPro" id="IPR000276">
    <property type="entry name" value="GPCR_Rhodpsn"/>
</dbReference>
<protein>
    <recommendedName>
        <fullName evidence="7">G-protein coupled receptors family 1 profile domain-containing protein</fullName>
    </recommendedName>
</protein>
<dbReference type="PROSITE" id="PS00237">
    <property type="entry name" value="G_PROTEIN_RECEP_F1_1"/>
    <property type="match status" value="1"/>
</dbReference>
<keyword evidence="5" id="KW-0675">Receptor</keyword>
<evidence type="ECO:0000259" key="7">
    <source>
        <dbReference type="PROSITE" id="PS50262"/>
    </source>
</evidence>
<sequence>MDAEFVLRIVRTIVGCLGILGNGLVCLVIAKVPVMRTITNAFIFNQAVIDFLASLCLIIKSNCFPTMPSEPTLAVLYCYIWESGYYLWVFFLASSFNLMVLTSERFVAIVYPFKYVKLFGAKQAGIMIAVVWVTAFGYKAYLFATREIRNQVCKERDFTAKQLLGVATFLIEYFIPLLFLGFCYVRIILCLKQGAARVAQQSSSPRHGGESLRGSLVRAKRNTIKTLIIVFMSFIVCWSANQISYLMSNFGWPLDFNGNFYIISVSLAAFNSCVNPFIYAIKYRQFKKSARSLLLPCIPARTNRVMVASTSFNIATRGQNDSELGVNECE</sequence>
<keyword evidence="9" id="KW-1185">Reference proteome</keyword>
<evidence type="ECO:0000256" key="3">
    <source>
        <dbReference type="ARBA" id="ARBA00022989"/>
    </source>
</evidence>
<proteinExistence type="inferred from homology"/>
<keyword evidence="3 6" id="KW-1133">Transmembrane helix</keyword>
<comment type="subcellular location">
    <subcellularLocation>
        <location evidence="1">Membrane</location>
    </subcellularLocation>
</comment>
<evidence type="ECO:0000256" key="2">
    <source>
        <dbReference type="ARBA" id="ARBA00022692"/>
    </source>
</evidence>
<dbReference type="EnsemblMetazoa" id="XM_038194131.1">
    <property type="protein sequence ID" value="XP_038050059.1"/>
    <property type="gene ID" value="LOC119723464"/>
</dbReference>
<accession>A0A913ZF22</accession>
<feature type="domain" description="G-protein coupled receptors family 1 profile" evidence="7">
    <location>
        <begin position="21"/>
        <end position="279"/>
    </location>
</feature>
<comment type="similarity">
    <text evidence="5">Belongs to the G-protein coupled receptor 1 family.</text>
</comment>
<dbReference type="PANTHER" id="PTHR45698:SF1">
    <property type="entry name" value="TRACE AMINE-ASSOCIATED RECEPTOR 13C-LIKE"/>
    <property type="match status" value="1"/>
</dbReference>
<feature type="transmembrane region" description="Helical" evidence="6">
    <location>
        <begin position="227"/>
        <end position="248"/>
    </location>
</feature>
<dbReference type="SUPFAM" id="SSF81321">
    <property type="entry name" value="Family A G protein-coupled receptor-like"/>
    <property type="match status" value="1"/>
</dbReference>
<keyword evidence="5" id="KW-0297">G-protein coupled receptor</keyword>
<dbReference type="PRINTS" id="PR00237">
    <property type="entry name" value="GPCRRHODOPSN"/>
</dbReference>
<feature type="transmembrane region" description="Helical" evidence="6">
    <location>
        <begin position="124"/>
        <end position="144"/>
    </location>
</feature>
<evidence type="ECO:0000256" key="6">
    <source>
        <dbReference type="SAM" id="Phobius"/>
    </source>
</evidence>
<evidence type="ECO:0000313" key="8">
    <source>
        <dbReference type="EnsemblMetazoa" id="XP_038050059.1"/>
    </source>
</evidence>
<dbReference type="AlphaFoldDB" id="A0A913ZF22"/>
<evidence type="ECO:0000313" key="9">
    <source>
        <dbReference type="Proteomes" id="UP000887568"/>
    </source>
</evidence>
<evidence type="ECO:0000256" key="4">
    <source>
        <dbReference type="ARBA" id="ARBA00023136"/>
    </source>
</evidence>
<evidence type="ECO:0000256" key="5">
    <source>
        <dbReference type="RuleBase" id="RU000688"/>
    </source>
</evidence>
<reference evidence="8" key="1">
    <citation type="submission" date="2022-11" db="UniProtKB">
        <authorList>
            <consortium name="EnsemblMetazoa"/>
        </authorList>
    </citation>
    <scope>IDENTIFICATION</scope>
</reference>
<dbReference type="OrthoDB" id="6232294at2759"/>
<keyword evidence="5" id="KW-0807">Transducer</keyword>
<keyword evidence="4 6" id="KW-0472">Membrane</keyword>
<dbReference type="GeneID" id="119723464"/>
<dbReference type="InterPro" id="IPR017452">
    <property type="entry name" value="GPCR_Rhodpsn_7TM"/>
</dbReference>
<feature type="transmembrane region" description="Helical" evidence="6">
    <location>
        <begin position="6"/>
        <end position="30"/>
    </location>
</feature>
<dbReference type="CDD" id="cd00637">
    <property type="entry name" value="7tm_classA_rhodopsin-like"/>
    <property type="match status" value="1"/>
</dbReference>
<dbReference type="GO" id="GO:0016020">
    <property type="term" value="C:membrane"/>
    <property type="evidence" value="ECO:0007669"/>
    <property type="project" value="UniProtKB-SubCell"/>
</dbReference>
<dbReference type="PROSITE" id="PS50262">
    <property type="entry name" value="G_PROTEIN_RECEP_F1_2"/>
    <property type="match status" value="1"/>
</dbReference>